<dbReference type="Gene3D" id="3.20.20.70">
    <property type="entry name" value="Aldolase class I"/>
    <property type="match status" value="1"/>
</dbReference>
<evidence type="ECO:0000256" key="4">
    <source>
        <dbReference type="ARBA" id="ARBA00012086"/>
    </source>
</evidence>
<feature type="active site" description="Proton donor/acceptor" evidence="12 14">
    <location>
        <position position="142"/>
    </location>
</feature>
<evidence type="ECO:0000256" key="15">
    <source>
        <dbReference type="PIRSR" id="PIRSR001365-2"/>
    </source>
</evidence>
<evidence type="ECO:0000256" key="2">
    <source>
        <dbReference type="ARBA" id="ARBA00005120"/>
    </source>
</evidence>
<dbReference type="SUPFAM" id="SSF51569">
    <property type="entry name" value="Aldolase"/>
    <property type="match status" value="1"/>
</dbReference>
<evidence type="ECO:0000256" key="1">
    <source>
        <dbReference type="ARBA" id="ARBA00003294"/>
    </source>
</evidence>
<dbReference type="NCBIfam" id="TIGR00674">
    <property type="entry name" value="dapA"/>
    <property type="match status" value="1"/>
</dbReference>
<evidence type="ECO:0000256" key="7">
    <source>
        <dbReference type="ARBA" id="ARBA00022915"/>
    </source>
</evidence>
<dbReference type="GO" id="GO:0008840">
    <property type="term" value="F:4-hydroxy-tetrahydrodipicolinate synthase activity"/>
    <property type="evidence" value="ECO:0007669"/>
    <property type="project" value="UniProtKB-UniRule"/>
</dbReference>
<feature type="active site" description="Schiff-base intermediate with substrate" evidence="12 14">
    <location>
        <position position="170"/>
    </location>
</feature>
<dbReference type="PRINTS" id="PR00146">
    <property type="entry name" value="DHPICSNTHASE"/>
</dbReference>
<dbReference type="InterPro" id="IPR005263">
    <property type="entry name" value="DapA"/>
</dbReference>
<dbReference type="PANTHER" id="PTHR12128">
    <property type="entry name" value="DIHYDRODIPICOLINATE SYNTHASE"/>
    <property type="match status" value="1"/>
</dbReference>
<evidence type="ECO:0000256" key="5">
    <source>
        <dbReference type="ARBA" id="ARBA00022490"/>
    </source>
</evidence>
<name>A0AAJ1B9Q7_9ACTO</name>
<feature type="site" description="Part of a proton relay during catalysis" evidence="12">
    <location>
        <position position="116"/>
    </location>
</feature>
<dbReference type="GO" id="GO:0019877">
    <property type="term" value="P:diaminopimelate biosynthetic process"/>
    <property type="evidence" value="ECO:0007669"/>
    <property type="project" value="UniProtKB-UniRule"/>
</dbReference>
<comment type="similarity">
    <text evidence="3 12 13">Belongs to the DapA family.</text>
</comment>
<dbReference type="HAMAP" id="MF_00418">
    <property type="entry name" value="DapA"/>
    <property type="match status" value="1"/>
</dbReference>
<feature type="binding site" evidence="12 15">
    <location>
        <position position="54"/>
    </location>
    <ligand>
        <name>pyruvate</name>
        <dbReference type="ChEBI" id="CHEBI:15361"/>
    </ligand>
</feature>
<evidence type="ECO:0000313" key="16">
    <source>
        <dbReference type="EMBL" id="MCG4616938.1"/>
    </source>
</evidence>
<dbReference type="Pfam" id="PF00701">
    <property type="entry name" value="DHDPS"/>
    <property type="match status" value="1"/>
</dbReference>
<reference evidence="16" key="1">
    <citation type="submission" date="2022-01" db="EMBL/GenBank/DDBJ databases">
        <title>Collection of gut derived symbiotic bacterial strains cultured from healthy donors.</title>
        <authorList>
            <person name="Lin H."/>
            <person name="Kohout C."/>
            <person name="Waligurski E."/>
            <person name="Pamer E.G."/>
        </authorList>
    </citation>
    <scope>NUCLEOTIDE SEQUENCE</scope>
    <source>
        <strain evidence="16">DFI.7.46</strain>
    </source>
</reference>
<dbReference type="RefSeq" id="WP_238127375.1">
    <property type="nucleotide sequence ID" value="NZ_JAKNHJ010000001.1"/>
</dbReference>
<comment type="function">
    <text evidence="1 12">Catalyzes the condensation of (S)-aspartate-beta-semialdehyde [(S)-ASA] and pyruvate to 4-hydroxy-tetrahydrodipicolinate (HTPA).</text>
</comment>
<keyword evidence="6 12" id="KW-0028">Amino-acid biosynthesis</keyword>
<dbReference type="PANTHER" id="PTHR12128:SF66">
    <property type="entry name" value="4-HYDROXY-2-OXOGLUTARATE ALDOLASE, MITOCHONDRIAL"/>
    <property type="match status" value="1"/>
</dbReference>
<accession>A0AAJ1B9Q7</accession>
<comment type="caution">
    <text evidence="16">The sequence shown here is derived from an EMBL/GenBank/DDBJ whole genome shotgun (WGS) entry which is preliminary data.</text>
</comment>
<dbReference type="SMART" id="SM01130">
    <property type="entry name" value="DHDPS"/>
    <property type="match status" value="1"/>
</dbReference>
<evidence type="ECO:0000256" key="6">
    <source>
        <dbReference type="ARBA" id="ARBA00022605"/>
    </source>
</evidence>
<evidence type="ECO:0000256" key="8">
    <source>
        <dbReference type="ARBA" id="ARBA00023154"/>
    </source>
</evidence>
<feature type="site" description="Part of a proton relay during catalysis" evidence="12">
    <location>
        <position position="53"/>
    </location>
</feature>
<dbReference type="AlphaFoldDB" id="A0AAJ1B9Q7"/>
<evidence type="ECO:0000256" key="3">
    <source>
        <dbReference type="ARBA" id="ARBA00007592"/>
    </source>
</evidence>
<dbReference type="CDD" id="cd00950">
    <property type="entry name" value="DHDPS"/>
    <property type="match status" value="1"/>
</dbReference>
<comment type="pathway">
    <text evidence="2 12">Amino-acid biosynthesis; L-lysine biosynthesis via DAP pathway; (S)-tetrahydrodipicolinate from L-aspartate: step 3/4.</text>
</comment>
<comment type="catalytic activity">
    <reaction evidence="11 12">
        <text>L-aspartate 4-semialdehyde + pyruvate = (2S,4S)-4-hydroxy-2,3,4,5-tetrahydrodipicolinate + H2O + H(+)</text>
        <dbReference type="Rhea" id="RHEA:34171"/>
        <dbReference type="ChEBI" id="CHEBI:15361"/>
        <dbReference type="ChEBI" id="CHEBI:15377"/>
        <dbReference type="ChEBI" id="CHEBI:15378"/>
        <dbReference type="ChEBI" id="CHEBI:67139"/>
        <dbReference type="ChEBI" id="CHEBI:537519"/>
        <dbReference type="EC" id="4.3.3.7"/>
    </reaction>
</comment>
<keyword evidence="10 12" id="KW-0704">Schiff base</keyword>
<keyword evidence="7 12" id="KW-0220">Diaminopimelate biosynthesis</keyword>
<dbReference type="GO" id="GO:0009089">
    <property type="term" value="P:lysine biosynthetic process via diaminopimelate"/>
    <property type="evidence" value="ECO:0007669"/>
    <property type="project" value="UniProtKB-UniRule"/>
</dbReference>
<evidence type="ECO:0000256" key="9">
    <source>
        <dbReference type="ARBA" id="ARBA00023239"/>
    </source>
</evidence>
<dbReference type="Proteomes" id="UP001200537">
    <property type="component" value="Unassembled WGS sequence"/>
</dbReference>
<dbReference type="InterPro" id="IPR002220">
    <property type="entry name" value="DapA-like"/>
</dbReference>
<dbReference type="InterPro" id="IPR020625">
    <property type="entry name" value="Schiff_base-form_aldolases_AS"/>
</dbReference>
<dbReference type="PROSITE" id="PS00666">
    <property type="entry name" value="DHDPS_2"/>
    <property type="match status" value="1"/>
</dbReference>
<dbReference type="EMBL" id="JAKNHJ010000001">
    <property type="protein sequence ID" value="MCG4616938.1"/>
    <property type="molecule type" value="Genomic_DNA"/>
</dbReference>
<evidence type="ECO:0000256" key="13">
    <source>
        <dbReference type="PIRNR" id="PIRNR001365"/>
    </source>
</evidence>
<dbReference type="InterPro" id="IPR013785">
    <property type="entry name" value="Aldolase_TIM"/>
</dbReference>
<dbReference type="EC" id="4.3.3.7" evidence="4 12"/>
<keyword evidence="5 12" id="KW-0963">Cytoplasm</keyword>
<keyword evidence="8 12" id="KW-0457">Lysine biosynthesis</keyword>
<evidence type="ECO:0000313" key="17">
    <source>
        <dbReference type="Proteomes" id="UP001200537"/>
    </source>
</evidence>
<evidence type="ECO:0000256" key="10">
    <source>
        <dbReference type="ARBA" id="ARBA00023270"/>
    </source>
</evidence>
<gene>
    <name evidence="12 16" type="primary">dapA</name>
    <name evidence="16" type="ORF">L0M99_00310</name>
</gene>
<protein>
    <recommendedName>
        <fullName evidence="4 12">4-hydroxy-tetrahydrodipicolinate synthase</fullName>
        <shortName evidence="12">HTPA synthase</shortName>
        <ecNumber evidence="4 12">4.3.3.7</ecNumber>
    </recommendedName>
</protein>
<evidence type="ECO:0000256" key="11">
    <source>
        <dbReference type="ARBA" id="ARBA00047836"/>
    </source>
</evidence>
<comment type="subunit">
    <text evidence="12">Homotetramer; dimer of dimers.</text>
</comment>
<dbReference type="GO" id="GO:0005829">
    <property type="term" value="C:cytosol"/>
    <property type="evidence" value="ECO:0007669"/>
    <property type="project" value="TreeGrafter"/>
</dbReference>
<proteinExistence type="inferred from homology"/>
<comment type="subcellular location">
    <subcellularLocation>
        <location evidence="12">Cytoplasm</location>
    </subcellularLocation>
</comment>
<organism evidence="16 17">
    <name type="scientific">Varibaculum cambriense</name>
    <dbReference type="NCBI Taxonomy" id="184870"/>
    <lineage>
        <taxon>Bacteria</taxon>
        <taxon>Bacillati</taxon>
        <taxon>Actinomycetota</taxon>
        <taxon>Actinomycetes</taxon>
        <taxon>Actinomycetales</taxon>
        <taxon>Actinomycetaceae</taxon>
        <taxon>Varibaculum</taxon>
    </lineage>
</organism>
<comment type="caution">
    <text evidence="12">Was originally thought to be a dihydrodipicolinate synthase (DHDPS), catalyzing the condensation of (S)-aspartate-beta-semialdehyde [(S)-ASA] and pyruvate to dihydrodipicolinate (DHDP). However, it was shown in E.coli that the product of the enzymatic reaction is not dihydrodipicolinate but in fact (4S)-4-hydroxy-2,3,4,5-tetrahydro-(2S)-dipicolinic acid (HTPA), and that the consecutive dehydration reaction leading to DHDP is not spontaneous but catalyzed by DapB.</text>
</comment>
<feature type="binding site" evidence="12 15">
    <location>
        <position position="210"/>
    </location>
    <ligand>
        <name>pyruvate</name>
        <dbReference type="ChEBI" id="CHEBI:15361"/>
    </ligand>
</feature>
<sequence length="300" mass="32005">MSNAECTYRLPAPVGVAMVTPFHPDGSVDYDTAANLAKHLVDQGIDHLVLSGTTGESPTTHLDEKEQLIKVVRQAVGEDLYITAGAGSNDTEHSVRMARSAEAAGADAILVVSPYYSRPSQEGMYQHFAKVAGQTDLPVMLYDIPGRTGVAIGDELLMRLAEIDNIVAVKDATGKVEVGARRIDETGLAFYSGDDGLNYSWLTHGAVGVISVVAHVAGASYRKMVQLVENGDYQEALQLSLKLEPLVKALMGGGQGAVMAKHALAEQKIIPTATLRLPLAPASEEEIAQLRAALERFELL</sequence>
<dbReference type="PIRSF" id="PIRSF001365">
    <property type="entry name" value="DHDPS"/>
    <property type="match status" value="1"/>
</dbReference>
<evidence type="ECO:0000256" key="14">
    <source>
        <dbReference type="PIRSR" id="PIRSR001365-1"/>
    </source>
</evidence>
<keyword evidence="9 12" id="KW-0456">Lyase</keyword>
<evidence type="ECO:0000256" key="12">
    <source>
        <dbReference type="HAMAP-Rule" id="MF_00418"/>
    </source>
</evidence>